<dbReference type="PANTHER" id="PTHR36836">
    <property type="entry name" value="COLANIC ACID BIOSYNTHESIS PROTEIN WCAK"/>
    <property type="match status" value="1"/>
</dbReference>
<keyword evidence="3" id="KW-1185">Reference proteome</keyword>
<evidence type="ECO:0000313" key="3">
    <source>
        <dbReference type="Proteomes" id="UP000198855"/>
    </source>
</evidence>
<dbReference type="PANTHER" id="PTHR36836:SF1">
    <property type="entry name" value="COLANIC ACID BIOSYNTHESIS PROTEIN WCAK"/>
    <property type="match status" value="1"/>
</dbReference>
<dbReference type="OrthoDB" id="3199616at2"/>
<feature type="domain" description="Polysaccharide pyruvyl transferase" evidence="1">
    <location>
        <begin position="14"/>
        <end position="357"/>
    </location>
</feature>
<dbReference type="AlphaFoldDB" id="A0A1I2DYV1"/>
<sequence>MKKVLLAGVPKSPNLGDGLIAYTLNRIISMRGKHQVIHFDLLDGRCDQSMPIYSARGGLHYALAGPPRSAAVEQGASAPALKLNSAGSSKKMTPDALRRLKAYWIHRSKNEKLNRELKQAVGESEAVMIGGGHLLIDTYWTFPLAVRRVAEEAKRQGKPLHILLVGARGPWSSQAKRWLLGVCRYAASIAVRDEDSRRFLLGLDPELAGKTVTLADPALFTPEAFGLTEAAAGQESQGKRTIGLGVMDPHEMNRHCELRWEREACADWWAHAAKFALGAGHGVSFFTNGAASDNAFVEEFVKPRLAGLKGVEFTPYPTTVEQLVGTIAACDTVIAQRLHACIPSLAMGKPTYGLIWDRKLENIFADLGMKSQLIDFRESRQQLAAAVDGRMADSGPAIDAKKLQLYEHIGRILP</sequence>
<reference evidence="3" key="1">
    <citation type="submission" date="2016-10" db="EMBL/GenBank/DDBJ databases">
        <authorList>
            <person name="Varghese N."/>
            <person name="Submissions S."/>
        </authorList>
    </citation>
    <scope>NUCLEOTIDE SEQUENCE [LARGE SCALE GENOMIC DNA]</scope>
    <source>
        <strain evidence="3">CGMCC 1.10784</strain>
    </source>
</reference>
<gene>
    <name evidence="2" type="ORF">SAMN05216378_4338</name>
</gene>
<dbReference type="Proteomes" id="UP000198855">
    <property type="component" value="Unassembled WGS sequence"/>
</dbReference>
<evidence type="ECO:0000259" key="1">
    <source>
        <dbReference type="Pfam" id="PF04230"/>
    </source>
</evidence>
<dbReference type="STRING" id="1045775.SAMN05216378_4338"/>
<proteinExistence type="predicted"/>
<protein>
    <submittedName>
        <fullName evidence="2">Polysaccharide pyruvyl transferase family protein WcaK</fullName>
    </submittedName>
</protein>
<evidence type="ECO:0000313" key="2">
    <source>
        <dbReference type="EMBL" id="SFE85451.1"/>
    </source>
</evidence>
<dbReference type="InterPro" id="IPR007345">
    <property type="entry name" value="Polysacch_pyruvyl_Trfase"/>
</dbReference>
<dbReference type="EMBL" id="FOMT01000004">
    <property type="protein sequence ID" value="SFE85451.1"/>
    <property type="molecule type" value="Genomic_DNA"/>
</dbReference>
<accession>A0A1I2DYV1</accession>
<dbReference type="Pfam" id="PF04230">
    <property type="entry name" value="PS_pyruv_trans"/>
    <property type="match status" value="1"/>
</dbReference>
<dbReference type="RefSeq" id="WP_091188497.1">
    <property type="nucleotide sequence ID" value="NZ_FOMT01000004.1"/>
</dbReference>
<keyword evidence="2" id="KW-0808">Transferase</keyword>
<dbReference type="GO" id="GO:0016740">
    <property type="term" value="F:transferase activity"/>
    <property type="evidence" value="ECO:0007669"/>
    <property type="project" value="UniProtKB-KW"/>
</dbReference>
<name>A0A1I2DYV1_9BACL</name>
<organism evidence="2 3">
    <name type="scientific">Paenibacillus catalpae</name>
    <dbReference type="NCBI Taxonomy" id="1045775"/>
    <lineage>
        <taxon>Bacteria</taxon>
        <taxon>Bacillati</taxon>
        <taxon>Bacillota</taxon>
        <taxon>Bacilli</taxon>
        <taxon>Bacillales</taxon>
        <taxon>Paenibacillaceae</taxon>
        <taxon>Paenibacillus</taxon>
    </lineage>
</organism>